<dbReference type="NCBIfam" id="TIGR04057">
    <property type="entry name" value="SusC_RagA_signa"/>
    <property type="match status" value="1"/>
</dbReference>
<keyword evidence="2 8" id="KW-0813">Transport</keyword>
<feature type="domain" description="TonB-dependent receptor plug" evidence="12">
    <location>
        <begin position="117"/>
        <end position="225"/>
    </location>
</feature>
<dbReference type="FunFam" id="2.170.130.10:FF:000008">
    <property type="entry name" value="SusC/RagA family TonB-linked outer membrane protein"/>
    <property type="match status" value="1"/>
</dbReference>
<feature type="domain" description="TonB-dependent receptor-like beta-barrel" evidence="11">
    <location>
        <begin position="393"/>
        <end position="852"/>
    </location>
</feature>
<accession>A0A1M6DAJ5</accession>
<dbReference type="eggNOG" id="COG1629">
    <property type="taxonomic scope" value="Bacteria"/>
</dbReference>
<evidence type="ECO:0000256" key="1">
    <source>
        <dbReference type="ARBA" id="ARBA00004571"/>
    </source>
</evidence>
<evidence type="ECO:0000256" key="8">
    <source>
        <dbReference type="PROSITE-ProRule" id="PRU01360"/>
    </source>
</evidence>
<dbReference type="SUPFAM" id="SSF49464">
    <property type="entry name" value="Carboxypeptidase regulatory domain-like"/>
    <property type="match status" value="1"/>
</dbReference>
<dbReference type="NCBIfam" id="TIGR04056">
    <property type="entry name" value="OMP_RagA_SusC"/>
    <property type="match status" value="1"/>
</dbReference>
<evidence type="ECO:0000259" key="12">
    <source>
        <dbReference type="Pfam" id="PF07715"/>
    </source>
</evidence>
<dbReference type="EMBL" id="FQZN01000006">
    <property type="protein sequence ID" value="SHI70150.1"/>
    <property type="molecule type" value="Genomic_DNA"/>
</dbReference>
<dbReference type="Gene3D" id="2.40.170.20">
    <property type="entry name" value="TonB-dependent receptor, beta-barrel domain"/>
    <property type="match status" value="1"/>
</dbReference>
<sequence length="1056" mass="117822">MKQKVTLMLLAAFLCFVSGVQAQTGGQVTGKVVDAMGEVPGVSVVVKGTTNGTITGIDGSFQISNVKSTDILQFSFIGYKTQEIKVGDQKTINVTLVEDAQALDEVVVVGYQEVRKADLIGSVGKANMKDLLSAPVASFDQALGGRIAGVNVTSGEGMPGATMNITIRGNNSLTQDNTPLYIIDGFQAEDPAMAAAINPNDIESTNILKDASATAIYGSRGANGVVVITTKQGKIGKPQITYDGSFGFSQVTKTLDMMSGYEFVKLQNEIEPTRTAERYFMNYEGKQWTLDDYRNVAEANWQDEVFRTAWSQNHNVRLTGGSEGVRYNASVSYYGQDGILLETDYERLQARMNTMVKRNKLTINLNTNYSRSIQSGSSPSSTSYSGMNNLFYSVWGYRPVAYPNGTLDALRNELIDPGTVEDTNDYRFNPILDLENAYRKNYTNNLQINGYVQYEFIKGLKLKVTGGYTYDNRHTDIFNNSKTRYGGPRSTMGVNAEITRSERLTWLNENILTYQTNWKNKHFFNTMLGTTLQNSDYEVYGYSTRDIPNESLGMSGMSQGTINTTNSGKSSWSIFSYFANANYNYMSKYYATVSFRADGSSKFSKKNRYGYFPSGSLGWSFSEESFMADYKKWLSSGKLRLSWGLTGNNRIGEYDRYALLDMIRSHRETASIPNTVYPFNNVLETVGVAATSLPNGDLKWETTEQWNLGLDLGFFNERISFTMDLYRKTTRDLLLNATLPYSSGYTTAMKNVGKVRNEGIELTLNTVNIDSKNFKWSTNFNIAFNKNKVLELTEGQTSLLNTASFDQNYNSQPNFIAKVGYPMGMMYGYIYEGTYKYEDFDKSGSTYTLKGNVPHFSSEANTQPGMPKYADLNGDGVINANDRTMIGRGTPIHTGGFTNNFEYKGFDLNVFFQWSYGNDVLNANRLFFESGFQTKRELNQYASYANRWTPENPNSDIPRATNSGSNLVISSRVVEDGSFLRLKSVTLGYNIPQTFLSKYKISKARIYVAAQNLWTLTGYSGYDPEVSIRNSALTPGLDYSSYPRALSVSFGLNLGF</sequence>
<evidence type="ECO:0000256" key="9">
    <source>
        <dbReference type="RuleBase" id="RU003357"/>
    </source>
</evidence>
<keyword evidence="7 8" id="KW-0998">Cell outer membrane</keyword>
<keyword evidence="10" id="KW-0732">Signal</keyword>
<evidence type="ECO:0000256" key="10">
    <source>
        <dbReference type="SAM" id="SignalP"/>
    </source>
</evidence>
<dbReference type="Pfam" id="PF07715">
    <property type="entry name" value="Plug"/>
    <property type="match status" value="1"/>
</dbReference>
<name>A0A1M6DAJ5_9BACE</name>
<dbReference type="InterPro" id="IPR036942">
    <property type="entry name" value="Beta-barrel_TonB_sf"/>
</dbReference>
<dbReference type="SUPFAM" id="SSF56935">
    <property type="entry name" value="Porins"/>
    <property type="match status" value="1"/>
</dbReference>
<dbReference type="InterPro" id="IPR023997">
    <property type="entry name" value="TonB-dep_OMP_SusC/RagA_CS"/>
</dbReference>
<dbReference type="GO" id="GO:0009279">
    <property type="term" value="C:cell outer membrane"/>
    <property type="evidence" value="ECO:0007669"/>
    <property type="project" value="UniProtKB-SubCell"/>
</dbReference>
<dbReference type="Pfam" id="PF13715">
    <property type="entry name" value="CarbopepD_reg_2"/>
    <property type="match status" value="1"/>
</dbReference>
<reference evidence="14" key="1">
    <citation type="submission" date="2016-11" db="EMBL/GenBank/DDBJ databases">
        <authorList>
            <person name="Varghese N."/>
            <person name="Submissions S."/>
        </authorList>
    </citation>
    <scope>NUCLEOTIDE SEQUENCE [LARGE SCALE GENOMIC DNA]</scope>
    <source>
        <strain evidence="14">DSM 26884</strain>
    </source>
</reference>
<organism evidence="13 14">
    <name type="scientific">Bacteroides stercorirosoris</name>
    <dbReference type="NCBI Taxonomy" id="871324"/>
    <lineage>
        <taxon>Bacteria</taxon>
        <taxon>Pseudomonadati</taxon>
        <taxon>Bacteroidota</taxon>
        <taxon>Bacteroidia</taxon>
        <taxon>Bacteroidales</taxon>
        <taxon>Bacteroidaceae</taxon>
        <taxon>Bacteroides</taxon>
    </lineage>
</organism>
<dbReference type="PROSITE" id="PS52016">
    <property type="entry name" value="TONB_DEPENDENT_REC_3"/>
    <property type="match status" value="1"/>
</dbReference>
<evidence type="ECO:0000256" key="6">
    <source>
        <dbReference type="ARBA" id="ARBA00023136"/>
    </source>
</evidence>
<evidence type="ECO:0000256" key="3">
    <source>
        <dbReference type="ARBA" id="ARBA00022452"/>
    </source>
</evidence>
<comment type="subcellular location">
    <subcellularLocation>
        <location evidence="1 8">Cell outer membrane</location>
        <topology evidence="1 8">Multi-pass membrane protein</topology>
    </subcellularLocation>
</comment>
<evidence type="ECO:0000256" key="7">
    <source>
        <dbReference type="ARBA" id="ARBA00023237"/>
    </source>
</evidence>
<proteinExistence type="inferred from homology"/>
<feature type="chain" id="PRO_5009916659" evidence="10">
    <location>
        <begin position="23"/>
        <end position="1056"/>
    </location>
</feature>
<dbReference type="InterPro" id="IPR037066">
    <property type="entry name" value="Plug_dom_sf"/>
</dbReference>
<evidence type="ECO:0000313" key="14">
    <source>
        <dbReference type="Proteomes" id="UP000184192"/>
    </source>
</evidence>
<dbReference type="AlphaFoldDB" id="A0A1M6DAJ5"/>
<keyword evidence="3 8" id="KW-1134">Transmembrane beta strand</keyword>
<evidence type="ECO:0000259" key="11">
    <source>
        <dbReference type="Pfam" id="PF00593"/>
    </source>
</evidence>
<protein>
    <submittedName>
        <fullName evidence="13">TonB-linked outer membrane protein, SusC/RagA family</fullName>
    </submittedName>
</protein>
<dbReference type="Proteomes" id="UP000184192">
    <property type="component" value="Unassembled WGS sequence"/>
</dbReference>
<evidence type="ECO:0000256" key="4">
    <source>
        <dbReference type="ARBA" id="ARBA00022692"/>
    </source>
</evidence>
<dbReference type="GeneID" id="92711442"/>
<feature type="signal peptide" evidence="10">
    <location>
        <begin position="1"/>
        <end position="22"/>
    </location>
</feature>
<dbReference type="InterPro" id="IPR023996">
    <property type="entry name" value="TonB-dep_OMP_SusC/RagA"/>
</dbReference>
<keyword evidence="6 8" id="KW-0472">Membrane</keyword>
<dbReference type="InterPro" id="IPR000531">
    <property type="entry name" value="Beta-barrel_TonB"/>
</dbReference>
<dbReference type="InterPro" id="IPR012910">
    <property type="entry name" value="Plug_dom"/>
</dbReference>
<dbReference type="InterPro" id="IPR008969">
    <property type="entry name" value="CarboxyPept-like_regulatory"/>
</dbReference>
<dbReference type="RefSeq" id="WP_025831243.1">
    <property type="nucleotide sequence ID" value="NZ_FQZN01000006.1"/>
</dbReference>
<keyword evidence="14" id="KW-1185">Reference proteome</keyword>
<dbReference type="Gene3D" id="2.170.130.10">
    <property type="entry name" value="TonB-dependent receptor, plug domain"/>
    <property type="match status" value="1"/>
</dbReference>
<dbReference type="Gene3D" id="2.60.40.1120">
    <property type="entry name" value="Carboxypeptidase-like, regulatory domain"/>
    <property type="match status" value="1"/>
</dbReference>
<evidence type="ECO:0000256" key="2">
    <source>
        <dbReference type="ARBA" id="ARBA00022448"/>
    </source>
</evidence>
<keyword evidence="5 9" id="KW-0798">TonB box</keyword>
<dbReference type="InterPro" id="IPR039426">
    <property type="entry name" value="TonB-dep_rcpt-like"/>
</dbReference>
<evidence type="ECO:0000256" key="5">
    <source>
        <dbReference type="ARBA" id="ARBA00023077"/>
    </source>
</evidence>
<comment type="similarity">
    <text evidence="8 9">Belongs to the TonB-dependent receptor family.</text>
</comment>
<keyword evidence="4 8" id="KW-0812">Transmembrane</keyword>
<gene>
    <name evidence="13" type="ORF">SAMN05444350_10649</name>
</gene>
<dbReference type="Pfam" id="PF00593">
    <property type="entry name" value="TonB_dep_Rec_b-barrel"/>
    <property type="match status" value="1"/>
</dbReference>
<evidence type="ECO:0000313" key="13">
    <source>
        <dbReference type="EMBL" id="SHI70150.1"/>
    </source>
</evidence>